<evidence type="ECO:0000256" key="2">
    <source>
        <dbReference type="ARBA" id="ARBA00023015"/>
    </source>
</evidence>
<dbReference type="RefSeq" id="WP_171151092.1">
    <property type="nucleotide sequence ID" value="NZ_JABENB010000001.1"/>
</dbReference>
<dbReference type="InterPro" id="IPR051677">
    <property type="entry name" value="AfsR-DnrI-RedD_regulator"/>
</dbReference>
<dbReference type="SUPFAM" id="SSF48452">
    <property type="entry name" value="TPR-like"/>
    <property type="match status" value="2"/>
</dbReference>
<evidence type="ECO:0000313" key="9">
    <source>
        <dbReference type="Proteomes" id="UP000557772"/>
    </source>
</evidence>
<dbReference type="PANTHER" id="PTHR35807:SF1">
    <property type="entry name" value="TRANSCRIPTIONAL REGULATOR REDD"/>
    <property type="match status" value="1"/>
</dbReference>
<accession>A0A849AF36</accession>
<feature type="coiled-coil region" evidence="5">
    <location>
        <begin position="815"/>
        <end position="842"/>
    </location>
</feature>
<evidence type="ECO:0000259" key="7">
    <source>
        <dbReference type="SMART" id="SM01043"/>
    </source>
</evidence>
<dbReference type="SMART" id="SM01043">
    <property type="entry name" value="BTAD"/>
    <property type="match status" value="1"/>
</dbReference>
<comment type="caution">
    <text evidence="8">The sequence shown here is derived from an EMBL/GenBank/DDBJ whole genome shotgun (WGS) entry which is preliminary data.</text>
</comment>
<dbReference type="PRINTS" id="PR00364">
    <property type="entry name" value="DISEASERSIST"/>
</dbReference>
<feature type="domain" description="Bacterial transcriptional activator" evidence="7">
    <location>
        <begin position="97"/>
        <end position="238"/>
    </location>
</feature>
<keyword evidence="2" id="KW-0805">Transcription regulation</keyword>
<proteinExistence type="inferred from homology"/>
<dbReference type="SUPFAM" id="SSF46894">
    <property type="entry name" value="C-terminal effector domain of the bipartite response regulators"/>
    <property type="match status" value="1"/>
</dbReference>
<dbReference type="AlphaFoldDB" id="A0A849AF36"/>
<dbReference type="Pfam" id="PF03704">
    <property type="entry name" value="BTAD"/>
    <property type="match status" value="1"/>
</dbReference>
<dbReference type="EMBL" id="JABENB010000001">
    <property type="protein sequence ID" value="NNG37841.1"/>
    <property type="molecule type" value="Genomic_DNA"/>
</dbReference>
<reference evidence="8 9" key="1">
    <citation type="submission" date="2020-05" db="EMBL/GenBank/DDBJ databases">
        <title>Flexivirga sp. ID2601S isolated from air conditioner.</title>
        <authorList>
            <person name="Kim D.H."/>
        </authorList>
    </citation>
    <scope>NUCLEOTIDE SEQUENCE [LARGE SCALE GENOMIC DNA]</scope>
    <source>
        <strain evidence="8 9">ID2601S</strain>
    </source>
</reference>
<dbReference type="GO" id="GO:0003677">
    <property type="term" value="F:DNA binding"/>
    <property type="evidence" value="ECO:0007669"/>
    <property type="project" value="UniProtKB-KW"/>
</dbReference>
<comment type="similarity">
    <text evidence="1">Belongs to the AfsR/DnrI/RedD regulatory family.</text>
</comment>
<organism evidence="8 9">
    <name type="scientific">Flexivirga aerilata</name>
    <dbReference type="NCBI Taxonomy" id="1656889"/>
    <lineage>
        <taxon>Bacteria</taxon>
        <taxon>Bacillati</taxon>
        <taxon>Actinomycetota</taxon>
        <taxon>Actinomycetes</taxon>
        <taxon>Micrococcales</taxon>
        <taxon>Dermacoccaceae</taxon>
        <taxon>Flexivirga</taxon>
    </lineage>
</organism>
<dbReference type="InterPro" id="IPR001867">
    <property type="entry name" value="OmpR/PhoB-type_DNA-bd"/>
</dbReference>
<dbReference type="Proteomes" id="UP000557772">
    <property type="component" value="Unassembled WGS sequence"/>
</dbReference>
<sequence length="1024" mass="111052">MRGASAHLQVLCAVQLRCDTDPLPLSQLERALLARVAVGTGAAATIDALVPWIWGDDRPSSARNRVQALVSGLRRKCDRPLLETTKVGYRLADGVSCDLASWRALVGADPDLSPQQRWRALDTALTVFAEEPLQNIPPTGDVRLAQDALRAERLAVLEERGDLALRLGELRGLTTALTGLVQEHPFHETFIAQLMRALAATGRQEEALRVYRDTYRRLNDELGVGPSEVLRAAHHDVLHGTPSHGNRSHGNPSHATALAAAPVDEPETLVAPKLPVPRMLPRNPSNFVGRDADVDRIRHAATGARRAPTVVHLTGTTGVGKSALAIRCGRLVQDSFPDGTLYADLGNREEAPAPAEVLGSFLRLLGLRGDAIPDDLVARVGLFRSILEQRRVLIVLDNVAEMSAQVASALELMVPVTAGSMAIVTSRTVHQELPDALPIRLRSLQIGDATDLLSAMLGEQRVAADPDGAIALLDATGRLPLAIRLVAGRLVNRPDRGFPDMARRLVAPSHRDRDPLDKLRESVRMVWERRSPAQQDAIALLARLPVTGFSAWLPGALLGDEDAGDELLETLLATNLIEPVTSDDGMTLYRLHDLVTHVARAARPLTDADVTDATMRIGRALLRRATACHLAFHRRLVPAPPALDDEEARPVGALAAADFFRTDGAALLTVADALAGRAPDLAWRLVLSAANAQHTFGGHRSWLGVATRVRAALSAPSADQQLGRALLQLAEAWHREDLRSQSLRALLLAEAARKALTLLGEADTAAAADIVAARAAVSLGRRTTAERALDRAESLLRQHPDATYAGWACAIRGLLHNDYDELDAAEQELTRAREILADDGDRIAYAAATIELARVTWRQHKLGSVNVLLSEVISLLQHYDEQHLLSYALDARSEMSYQLGRDEQALHEADVVWRRAVDSADDFLAARVRRTRARALAALDRLDDAEADLRASIEECTALDRPLSVAAAMHDLSSVLSRQGKHVAAAELLRQERAARASAELACREEFDEAYGREVGDDAGPVRR</sequence>
<dbReference type="InterPro" id="IPR027417">
    <property type="entry name" value="P-loop_NTPase"/>
</dbReference>
<dbReference type="CDD" id="cd15831">
    <property type="entry name" value="BTAD"/>
    <property type="match status" value="1"/>
</dbReference>
<protein>
    <recommendedName>
        <fullName evidence="10">OmpR/PhoB-type domain-containing protein</fullName>
    </recommendedName>
</protein>
<evidence type="ECO:0000256" key="1">
    <source>
        <dbReference type="ARBA" id="ARBA00005820"/>
    </source>
</evidence>
<dbReference type="InterPro" id="IPR016032">
    <property type="entry name" value="Sig_transdc_resp-reg_C-effctor"/>
</dbReference>
<dbReference type="SUPFAM" id="SSF52540">
    <property type="entry name" value="P-loop containing nucleoside triphosphate hydrolases"/>
    <property type="match status" value="1"/>
</dbReference>
<dbReference type="GO" id="GO:0006355">
    <property type="term" value="P:regulation of DNA-templated transcription"/>
    <property type="evidence" value="ECO:0007669"/>
    <property type="project" value="InterPro"/>
</dbReference>
<evidence type="ECO:0000256" key="5">
    <source>
        <dbReference type="SAM" id="Coils"/>
    </source>
</evidence>
<evidence type="ECO:0000259" key="6">
    <source>
        <dbReference type="SMART" id="SM00862"/>
    </source>
</evidence>
<dbReference type="Gene3D" id="3.40.50.300">
    <property type="entry name" value="P-loop containing nucleotide triphosphate hydrolases"/>
    <property type="match status" value="1"/>
</dbReference>
<evidence type="ECO:0000256" key="3">
    <source>
        <dbReference type="ARBA" id="ARBA00023125"/>
    </source>
</evidence>
<feature type="domain" description="OmpR/PhoB-type" evidence="6">
    <location>
        <begin position="20"/>
        <end position="91"/>
    </location>
</feature>
<keyword evidence="9" id="KW-1185">Reference proteome</keyword>
<dbReference type="Gene3D" id="1.10.10.10">
    <property type="entry name" value="Winged helix-like DNA-binding domain superfamily/Winged helix DNA-binding domain"/>
    <property type="match status" value="1"/>
</dbReference>
<evidence type="ECO:0000313" key="8">
    <source>
        <dbReference type="EMBL" id="NNG37841.1"/>
    </source>
</evidence>
<keyword evidence="3" id="KW-0238">DNA-binding</keyword>
<dbReference type="InterPro" id="IPR011990">
    <property type="entry name" value="TPR-like_helical_dom_sf"/>
</dbReference>
<evidence type="ECO:0008006" key="10">
    <source>
        <dbReference type="Google" id="ProtNLM"/>
    </source>
</evidence>
<name>A0A849AF36_9MICO</name>
<dbReference type="InterPro" id="IPR036388">
    <property type="entry name" value="WH-like_DNA-bd_sf"/>
</dbReference>
<dbReference type="GO" id="GO:0043531">
    <property type="term" value="F:ADP binding"/>
    <property type="evidence" value="ECO:0007669"/>
    <property type="project" value="InterPro"/>
</dbReference>
<dbReference type="Gene3D" id="1.25.40.10">
    <property type="entry name" value="Tetratricopeptide repeat domain"/>
    <property type="match status" value="2"/>
</dbReference>
<dbReference type="PANTHER" id="PTHR35807">
    <property type="entry name" value="TRANSCRIPTIONAL REGULATOR REDD-RELATED"/>
    <property type="match status" value="1"/>
</dbReference>
<evidence type="ECO:0000256" key="4">
    <source>
        <dbReference type="ARBA" id="ARBA00023163"/>
    </source>
</evidence>
<gene>
    <name evidence="8" type="ORF">HJ588_00940</name>
</gene>
<dbReference type="SMART" id="SM00862">
    <property type="entry name" value="Trans_reg_C"/>
    <property type="match status" value="1"/>
</dbReference>
<dbReference type="GO" id="GO:0000160">
    <property type="term" value="P:phosphorelay signal transduction system"/>
    <property type="evidence" value="ECO:0007669"/>
    <property type="project" value="InterPro"/>
</dbReference>
<keyword evidence="4" id="KW-0804">Transcription</keyword>
<keyword evidence="5" id="KW-0175">Coiled coil</keyword>
<dbReference type="InterPro" id="IPR005158">
    <property type="entry name" value="BTAD"/>
</dbReference>